<dbReference type="Gene3D" id="3.40.50.300">
    <property type="entry name" value="P-loop containing nucleotide triphosphate hydrolases"/>
    <property type="match status" value="2"/>
</dbReference>
<dbReference type="Proteomes" id="UP000694865">
    <property type="component" value="Unplaced"/>
</dbReference>
<feature type="compositionally biased region" description="Polar residues" evidence="1">
    <location>
        <begin position="648"/>
        <end position="658"/>
    </location>
</feature>
<accession>A0ABM0GIT5</accession>
<reference evidence="3" key="1">
    <citation type="submission" date="2025-08" db="UniProtKB">
        <authorList>
            <consortium name="RefSeq"/>
        </authorList>
    </citation>
    <scope>IDENTIFICATION</scope>
    <source>
        <tissue evidence="3">Testes</tissue>
    </source>
</reference>
<evidence type="ECO:0000256" key="1">
    <source>
        <dbReference type="SAM" id="MobiDB-lite"/>
    </source>
</evidence>
<dbReference type="GeneID" id="100372557"/>
<proteinExistence type="predicted"/>
<organism evidence="2 3">
    <name type="scientific">Saccoglossus kowalevskii</name>
    <name type="common">Acorn worm</name>
    <dbReference type="NCBI Taxonomy" id="10224"/>
    <lineage>
        <taxon>Eukaryota</taxon>
        <taxon>Metazoa</taxon>
        <taxon>Hemichordata</taxon>
        <taxon>Enteropneusta</taxon>
        <taxon>Harrimaniidae</taxon>
        <taxon>Saccoglossus</taxon>
    </lineage>
</organism>
<feature type="compositionally biased region" description="Basic residues" evidence="1">
    <location>
        <begin position="7"/>
        <end position="25"/>
    </location>
</feature>
<keyword evidence="2" id="KW-1185">Reference proteome</keyword>
<dbReference type="InterPro" id="IPR027417">
    <property type="entry name" value="P-loop_NTPase"/>
</dbReference>
<protein>
    <submittedName>
        <fullName evidence="3">Uncharacterized protein LOC100372557</fullName>
    </submittedName>
</protein>
<sequence length="672" mass="77494">MASQHHSCQRKHGGHHHRHKRRKHAPIVSGPLDQIKDGGKRDMHAKLENILDTNYPFWQTKDEPKCLPPAFEIRDSDRAGNEAGQLAEYHMYKLLNDFGRYYKENMFIIHSYSFAERIKRTGQGPPLRLLHGECDFVIIHRFCGLIFIQVKASRNPNNLRAFNKAVYQLNKDRDALKEFLSSKECPNVLKETASGMIFKRQGVIALPNCPRIHNISADMIPCFKEDCRDIQSFKLWWDKNITEIEGEKMDSNVFKELIIRFSGISLCRNLSTEIDEVDDTLQLVLTPQQLNCYSKLSKEHYITGPAGSGKTVMLNLKVDDVVREVREHNRCEHTLILCYNVPLSKKFVQDYKRAGLCAFCGRDYVTVMPFDHLISHINKTTDQESDHEQYQNEKSVDDAITRLKRKAKSNVKYHHIFVDEAQELYGMWLVLIRQLQIPLVDEYGDSYNFLWIFYDDSHLSSSDVNPTIKMLNRSATDLQMVVRSTNNIFNLSSKHYKGYKQKMMGISHQILGPEVVWDCSLKKGCAHREICQKIITHLNNLDGSGVKRKDICLLVSNVEIRDWLLEDLQRKHVRCMPADEHIERQAGDDTAIVETVKRFNGLESKVVILLDPTHVTTDNVDTDFVLYNAFTRSRCHLIIITDDEGKEQMNTNSTSCSNSDHHKQIGTPSSSK</sequence>
<evidence type="ECO:0000313" key="2">
    <source>
        <dbReference type="Proteomes" id="UP000694865"/>
    </source>
</evidence>
<feature type="region of interest" description="Disordered" evidence="1">
    <location>
        <begin position="648"/>
        <end position="672"/>
    </location>
</feature>
<evidence type="ECO:0000313" key="3">
    <source>
        <dbReference type="RefSeq" id="XP_002730781.1"/>
    </source>
</evidence>
<dbReference type="SUPFAM" id="SSF52540">
    <property type="entry name" value="P-loop containing nucleoside triphosphate hydrolases"/>
    <property type="match status" value="1"/>
</dbReference>
<name>A0ABM0GIT5_SACKO</name>
<dbReference type="RefSeq" id="XP_002730781.1">
    <property type="nucleotide sequence ID" value="XM_002730735.2"/>
</dbReference>
<gene>
    <name evidence="3" type="primary">LOC100372557</name>
</gene>
<feature type="region of interest" description="Disordered" evidence="1">
    <location>
        <begin position="1"/>
        <end position="38"/>
    </location>
</feature>